<gene>
    <name evidence="4" type="primary">ORF193234</name>
    <name evidence="5" type="synonym">ORF193251</name>
</gene>
<feature type="region of interest" description="Disordered" evidence="2">
    <location>
        <begin position="1"/>
        <end position="207"/>
    </location>
</feature>
<feature type="compositionally biased region" description="Basic and acidic residues" evidence="2">
    <location>
        <begin position="133"/>
        <end position="149"/>
    </location>
</feature>
<feature type="compositionally biased region" description="Basic and acidic residues" evidence="2">
    <location>
        <begin position="848"/>
        <end position="861"/>
    </location>
</feature>
<keyword evidence="1" id="KW-0175">Coiled coil</keyword>
<dbReference type="PANTHER" id="PTHR23167:SF90">
    <property type="entry name" value="MICAL-LIKE PROTEIN 1"/>
    <property type="match status" value="1"/>
</dbReference>
<feature type="compositionally biased region" description="Basic and acidic residues" evidence="2">
    <location>
        <begin position="547"/>
        <end position="556"/>
    </location>
</feature>
<dbReference type="EMBL" id="HACG01046437">
    <property type="protein sequence ID" value="CEK93302.1"/>
    <property type="molecule type" value="Transcribed_RNA"/>
</dbReference>
<feature type="region of interest" description="Disordered" evidence="2">
    <location>
        <begin position="385"/>
        <end position="414"/>
    </location>
</feature>
<protein>
    <recommendedName>
        <fullName evidence="3">BMERB domain-containing protein</fullName>
    </recommendedName>
</protein>
<feature type="region of interest" description="Disordered" evidence="2">
    <location>
        <begin position="750"/>
        <end position="772"/>
    </location>
</feature>
<feature type="compositionally biased region" description="Basic and acidic residues" evidence="2">
    <location>
        <begin position="113"/>
        <end position="125"/>
    </location>
</feature>
<dbReference type="AlphaFoldDB" id="A0A0B7BK74"/>
<feature type="compositionally biased region" description="Polar residues" evidence="2">
    <location>
        <begin position="801"/>
        <end position="816"/>
    </location>
</feature>
<evidence type="ECO:0000313" key="5">
    <source>
        <dbReference type="EMBL" id="CEK93304.1"/>
    </source>
</evidence>
<dbReference type="InterPro" id="IPR050540">
    <property type="entry name" value="F-actin_Monoox_Mical"/>
</dbReference>
<dbReference type="EMBL" id="HACG01046439">
    <property type="protein sequence ID" value="CEK93304.1"/>
    <property type="molecule type" value="Transcribed_RNA"/>
</dbReference>
<feature type="compositionally biased region" description="Low complexity" evidence="2">
    <location>
        <begin position="219"/>
        <end position="228"/>
    </location>
</feature>
<feature type="region of interest" description="Disordered" evidence="2">
    <location>
        <begin position="547"/>
        <end position="604"/>
    </location>
</feature>
<feature type="coiled-coil region" evidence="1">
    <location>
        <begin position="1018"/>
        <end position="1052"/>
    </location>
</feature>
<dbReference type="Pfam" id="PF12130">
    <property type="entry name" value="bMERB_dom"/>
    <property type="match status" value="1"/>
</dbReference>
<feature type="compositionally biased region" description="Basic and acidic residues" evidence="2">
    <location>
        <begin position="26"/>
        <end position="35"/>
    </location>
</feature>
<feature type="compositionally biased region" description="Basic and acidic residues" evidence="2">
    <location>
        <begin position="759"/>
        <end position="772"/>
    </location>
</feature>
<feature type="compositionally biased region" description="Polar residues" evidence="2">
    <location>
        <begin position="581"/>
        <end position="598"/>
    </location>
</feature>
<feature type="region of interest" description="Disordered" evidence="2">
    <location>
        <begin position="801"/>
        <end position="869"/>
    </location>
</feature>
<feature type="compositionally biased region" description="Basic and acidic residues" evidence="2">
    <location>
        <begin position="647"/>
        <end position="659"/>
    </location>
</feature>
<feature type="compositionally biased region" description="Basic residues" evidence="2">
    <location>
        <begin position="557"/>
        <end position="569"/>
    </location>
</feature>
<feature type="non-terminal residue" evidence="4">
    <location>
        <position position="1"/>
    </location>
</feature>
<name>A0A0B7BK74_9EUPU</name>
<feature type="compositionally biased region" description="Basic and acidic residues" evidence="2">
    <location>
        <begin position="78"/>
        <end position="93"/>
    </location>
</feature>
<evidence type="ECO:0000256" key="1">
    <source>
        <dbReference type="SAM" id="Coils"/>
    </source>
</evidence>
<evidence type="ECO:0000256" key="2">
    <source>
        <dbReference type="SAM" id="MobiDB-lite"/>
    </source>
</evidence>
<feature type="compositionally biased region" description="Basic and acidic residues" evidence="2">
    <location>
        <begin position="1"/>
        <end position="13"/>
    </location>
</feature>
<dbReference type="PROSITE" id="PS51848">
    <property type="entry name" value="BMERB"/>
    <property type="match status" value="1"/>
</dbReference>
<feature type="region of interest" description="Disordered" evidence="2">
    <location>
        <begin position="442"/>
        <end position="463"/>
    </location>
</feature>
<reference evidence="4" key="1">
    <citation type="submission" date="2014-12" db="EMBL/GenBank/DDBJ databases">
        <title>Insight into the proteome of Arion vulgaris.</title>
        <authorList>
            <person name="Aradska J."/>
            <person name="Bulat T."/>
            <person name="Smidak R."/>
            <person name="Sarate P."/>
            <person name="Gangsoo J."/>
            <person name="Sialana F."/>
            <person name="Bilban M."/>
            <person name="Lubec G."/>
        </authorList>
    </citation>
    <scope>NUCLEOTIDE SEQUENCE</scope>
    <source>
        <tissue evidence="4">Skin</tissue>
    </source>
</reference>
<feature type="region of interest" description="Disordered" evidence="2">
    <location>
        <begin position="634"/>
        <end position="659"/>
    </location>
</feature>
<evidence type="ECO:0000259" key="3">
    <source>
        <dbReference type="PROSITE" id="PS51848"/>
    </source>
</evidence>
<dbReference type="PANTHER" id="PTHR23167">
    <property type="entry name" value="CALPONIN HOMOLOGY DOMAIN-CONTAINING PROTEIN DDB_G0272472-RELATED"/>
    <property type="match status" value="1"/>
</dbReference>
<feature type="compositionally biased region" description="Polar residues" evidence="2">
    <location>
        <begin position="402"/>
        <end position="414"/>
    </location>
</feature>
<feature type="region of interest" description="Disordered" evidence="2">
    <location>
        <begin position="219"/>
        <end position="243"/>
    </location>
</feature>
<feature type="domain" description="BMERB" evidence="3">
    <location>
        <begin position="1008"/>
        <end position="1156"/>
    </location>
</feature>
<feature type="compositionally biased region" description="Pro residues" evidence="2">
    <location>
        <begin position="37"/>
        <end position="65"/>
    </location>
</feature>
<accession>A0A0B7BK74</accession>
<feature type="compositionally biased region" description="Pro residues" evidence="2">
    <location>
        <begin position="229"/>
        <end position="238"/>
    </location>
</feature>
<dbReference type="InterPro" id="IPR022735">
    <property type="entry name" value="bMERB_dom"/>
</dbReference>
<sequence length="1185" mass="132787">RSEPNIDEVEGRKSILRSEPNIDELDTPRFFRTRELPPVPSSAPPPLPSSAPPPLPSSAPPPLPASCPIGKSSSLTGKDARKSPNEWLSHESKSPLQTNKHSHNKNSVSSGNKSHDLHSITDLHSKTSANKFASHDKTQMKYTNKDHAENVSPHAFAKSQTTDGTEGSSRIRIALQPQDRRWSSPIPSEPNQTTTSAVPSNNENKDQTFIGLQTPLSVISSRRSSSPVPSDPTPPPILPRSASPSVDSAFKFSPAHCAINTEFNFTPPPRALNNETSPFSTSSLNVRSLEPRTTISATISTEETVVTDINMLRHGILNTESSNPLDSSKNVMYSKETPRPRASSTSVINENNNAKFESKFVLNFIKDSEKTSEILDGKNIIEQNNLHPIPAKRRKSRDETKSASSMDDNALSSGKANLGISSADFKLIIPEMKVGDPAAASSGIDALKDDPMGGKSPQKPPRLFKMSKLSSHEHQSHSYQVDKSVEKNADDKLDSSVFKFEGFTSSSVLVNEHQSETTIVEKTDPAIEVPQWKKDIEERKKKLREDIAKSESDTGKLKHLREKGLRKPPHISDIAQIEIASASQDISEKSSFPTSLENDSIDKSEIENRYNNKSSLSSEENYNIHNVLEESEKRISTITSSGNQQEEENRKIKDKPEKDLPKILNINSHQTQNETVLNGSDFSQISNKTKEHTMQSGSSLENQTIDKYEKTANSLIKNKEVKLKDSQLEFAVSKTKLKTMEVNTDISSANKSELSVGDNSHDKQVGHVRAEDGKNLSKIKDVNVDLIQTNNKTTIHNISQSGWSHRSLDNNTNNKTAHSEPSLDISHIHKPKPKLVKPSDSDSSEEFQTNKHEQADNKHLSSESVHVSKTKHIQNLNINRDALLETIDLNNSDELQSYNEEGNRRISVSEEKLVLQTRNLDINGDQDKQPSPKVRRKITVLGKNNKKAAKSPPVSPLPMKKIEVATKFNFEESSSDFESSLTESTSKLIIHDKKAAPPRPPPPRTPLPQTVPPLQISAIELQQQLLDIDSQLTDLELRGRDLEESIRNENTNDEDDEELINDWFRLVSERNELVRKEVDLVYISRQQDLEDEQQHIESQLRYLMSKSNEFKSPDEKKEEEYLIKRKMELVEQRSKIIDSMDEDRIRYETEDKDIKLMRDRGIWKNSTGSPITVKDKRVSKSVFYS</sequence>
<proteinExistence type="predicted"/>
<evidence type="ECO:0000313" key="4">
    <source>
        <dbReference type="EMBL" id="CEK93302.1"/>
    </source>
</evidence>
<feature type="compositionally biased region" description="Polar residues" evidence="2">
    <location>
        <begin position="185"/>
        <end position="202"/>
    </location>
</feature>
<dbReference type="SMART" id="SM01203">
    <property type="entry name" value="DUF3585"/>
    <property type="match status" value="1"/>
</dbReference>
<organism evidence="4">
    <name type="scientific">Arion vulgaris</name>
    <dbReference type="NCBI Taxonomy" id="1028688"/>
    <lineage>
        <taxon>Eukaryota</taxon>
        <taxon>Metazoa</taxon>
        <taxon>Spiralia</taxon>
        <taxon>Lophotrochozoa</taxon>
        <taxon>Mollusca</taxon>
        <taxon>Gastropoda</taxon>
        <taxon>Heterobranchia</taxon>
        <taxon>Euthyneura</taxon>
        <taxon>Panpulmonata</taxon>
        <taxon>Eupulmonata</taxon>
        <taxon>Stylommatophora</taxon>
        <taxon>Helicina</taxon>
        <taxon>Arionoidea</taxon>
        <taxon>Arionidae</taxon>
        <taxon>Arion</taxon>
    </lineage>
</organism>
<feature type="compositionally biased region" description="Polar residues" evidence="2">
    <location>
        <begin position="158"/>
        <end position="168"/>
    </location>
</feature>